<evidence type="ECO:0000256" key="1">
    <source>
        <dbReference type="ARBA" id="ARBA00004202"/>
    </source>
</evidence>
<feature type="transmembrane region" description="Helical" evidence="15">
    <location>
        <begin position="773"/>
        <end position="796"/>
    </location>
</feature>
<dbReference type="SUPFAM" id="SSF47031">
    <property type="entry name" value="Second domain of FERM"/>
    <property type="match status" value="1"/>
</dbReference>
<evidence type="ECO:0000256" key="5">
    <source>
        <dbReference type="ARBA" id="ARBA00008295"/>
    </source>
</evidence>
<dbReference type="CDD" id="cd17186">
    <property type="entry name" value="FERM_F1_Merlin"/>
    <property type="match status" value="1"/>
</dbReference>
<feature type="transmembrane region" description="Helical" evidence="15">
    <location>
        <begin position="122"/>
        <end position="149"/>
    </location>
</feature>
<feature type="coiled-coil region" evidence="13">
    <location>
        <begin position="1252"/>
        <end position="1356"/>
    </location>
</feature>
<dbReference type="PROSITE" id="PS00661">
    <property type="entry name" value="FERM_2"/>
    <property type="match status" value="1"/>
</dbReference>
<dbReference type="InterPro" id="IPR011993">
    <property type="entry name" value="PH-like_dom_sf"/>
</dbReference>
<dbReference type="InterPro" id="IPR000798">
    <property type="entry name" value="Ez/rad/moesin-like"/>
</dbReference>
<dbReference type="PROSITE" id="PS01346">
    <property type="entry name" value="CLAUDIN"/>
    <property type="match status" value="3"/>
</dbReference>
<evidence type="ECO:0000256" key="6">
    <source>
        <dbReference type="ARBA" id="ARBA00022427"/>
    </source>
</evidence>
<dbReference type="InterPro" id="IPR000299">
    <property type="entry name" value="FERM_domain"/>
</dbReference>
<evidence type="ECO:0000313" key="17">
    <source>
        <dbReference type="EMBL" id="TRY57545.1"/>
    </source>
</evidence>
<evidence type="ECO:0000256" key="7">
    <source>
        <dbReference type="ARBA" id="ARBA00022475"/>
    </source>
</evidence>
<evidence type="ECO:0000256" key="15">
    <source>
        <dbReference type="SAM" id="Phobius"/>
    </source>
</evidence>
<dbReference type="InterPro" id="IPR018980">
    <property type="entry name" value="FERM_PH-like_C"/>
</dbReference>
<keyword evidence="6" id="KW-0796">Tight junction</keyword>
<dbReference type="PROSITE" id="PS50057">
    <property type="entry name" value="FERM_3"/>
    <property type="match status" value="1"/>
</dbReference>
<dbReference type="CDD" id="cd13194">
    <property type="entry name" value="FERM_C_ERM"/>
    <property type="match status" value="1"/>
</dbReference>
<evidence type="ECO:0000256" key="10">
    <source>
        <dbReference type="ARBA" id="ARBA00022989"/>
    </source>
</evidence>
<dbReference type="Proteomes" id="UP000316079">
    <property type="component" value="Unassembled WGS sequence"/>
</dbReference>
<dbReference type="Gene3D" id="6.10.360.10">
    <property type="match status" value="1"/>
</dbReference>
<evidence type="ECO:0000256" key="4">
    <source>
        <dbReference type="ARBA" id="ARBA00004651"/>
    </source>
</evidence>
<dbReference type="InterPro" id="IPR004031">
    <property type="entry name" value="PMP22/EMP/MP20/Claudin"/>
</dbReference>
<comment type="similarity">
    <text evidence="5">Belongs to the claudin family.</text>
</comment>
<dbReference type="PRINTS" id="PR00935">
    <property type="entry name" value="BAND41"/>
</dbReference>
<comment type="caution">
    <text evidence="17">The sequence shown here is derived from an EMBL/GenBank/DDBJ whole genome shotgun (WGS) entry which is preliminary data.</text>
</comment>
<dbReference type="Pfam" id="PF00373">
    <property type="entry name" value="FERM_M"/>
    <property type="match status" value="1"/>
</dbReference>
<keyword evidence="11 15" id="KW-0472">Membrane</keyword>
<dbReference type="SMART" id="SM00295">
    <property type="entry name" value="B41"/>
    <property type="match status" value="1"/>
</dbReference>
<dbReference type="PANTHER" id="PTHR12002">
    <property type="entry name" value="CLAUDIN"/>
    <property type="match status" value="1"/>
</dbReference>
<dbReference type="SUPFAM" id="SSF48678">
    <property type="entry name" value="Moesin tail domain"/>
    <property type="match status" value="1"/>
</dbReference>
<keyword evidence="18" id="KW-1185">Reference proteome</keyword>
<evidence type="ECO:0000313" key="18">
    <source>
        <dbReference type="Proteomes" id="UP000316079"/>
    </source>
</evidence>
<feature type="domain" description="FERM" evidence="16">
    <location>
        <begin position="957"/>
        <end position="1247"/>
    </location>
</feature>
<dbReference type="InterPro" id="IPR046810">
    <property type="entry name" value="ERM_helical"/>
</dbReference>
<proteinExistence type="inferred from homology"/>
<evidence type="ECO:0000256" key="11">
    <source>
        <dbReference type="ARBA" id="ARBA00023136"/>
    </source>
</evidence>
<protein>
    <recommendedName>
        <fullName evidence="16">FERM domain-containing protein</fullName>
    </recommendedName>
</protein>
<feature type="transmembrane region" description="Helical" evidence="15">
    <location>
        <begin position="287"/>
        <end position="310"/>
    </location>
</feature>
<dbReference type="InterPro" id="IPR008954">
    <property type="entry name" value="Moesin_tail_sf"/>
</dbReference>
<feature type="region of interest" description="Disordered" evidence="14">
    <location>
        <begin position="818"/>
        <end position="895"/>
    </location>
</feature>
<feature type="transmembrane region" description="Helical" evidence="15">
    <location>
        <begin position="489"/>
        <end position="509"/>
    </location>
</feature>
<dbReference type="GO" id="GO:0005886">
    <property type="term" value="C:plasma membrane"/>
    <property type="evidence" value="ECO:0007669"/>
    <property type="project" value="UniProtKB-SubCell"/>
</dbReference>
<accession>A0A553MWI6</accession>
<feature type="transmembrane region" description="Helical" evidence="15">
    <location>
        <begin position="331"/>
        <end position="350"/>
    </location>
</feature>
<dbReference type="InterPro" id="IPR029071">
    <property type="entry name" value="Ubiquitin-like_domsf"/>
</dbReference>
<dbReference type="GO" id="GO:0005198">
    <property type="term" value="F:structural molecule activity"/>
    <property type="evidence" value="ECO:0007669"/>
    <property type="project" value="InterPro"/>
</dbReference>
<dbReference type="OrthoDB" id="6018897at2759"/>
<dbReference type="Gene3D" id="2.30.29.30">
    <property type="entry name" value="Pleckstrin-homology domain (PH domain)/Phosphotyrosine-binding domain (PTB)"/>
    <property type="match status" value="1"/>
</dbReference>
<dbReference type="CDD" id="cd14473">
    <property type="entry name" value="FERM_B-lobe"/>
    <property type="match status" value="1"/>
</dbReference>
<feature type="compositionally biased region" description="Polar residues" evidence="14">
    <location>
        <begin position="860"/>
        <end position="875"/>
    </location>
</feature>
<dbReference type="InterPro" id="IPR006187">
    <property type="entry name" value="Claudin"/>
</dbReference>
<dbReference type="InterPro" id="IPR014352">
    <property type="entry name" value="FERM/acyl-CoA-bd_prot_sf"/>
</dbReference>
<keyword evidence="10 15" id="KW-1133">Transmembrane helix</keyword>
<keyword evidence="7" id="KW-1003">Cell membrane</keyword>
<keyword evidence="8 15" id="KW-0812">Transmembrane</keyword>
<comment type="subcellular location">
    <subcellularLocation>
        <location evidence="3">Cell junction</location>
        <location evidence="3">Tight junction</location>
    </subcellularLocation>
    <subcellularLocation>
        <location evidence="4">Cell membrane</location>
        <topology evidence="4">Multi-pass membrane protein</topology>
    </subcellularLocation>
    <subcellularLocation>
        <location evidence="1">Cell membrane</location>
        <topology evidence="1">Peripheral membrane protein</topology>
    </subcellularLocation>
    <subcellularLocation>
        <location evidence="2">Cell projection</location>
    </subcellularLocation>
</comment>
<dbReference type="Gene3D" id="1.20.80.10">
    <property type="match status" value="1"/>
</dbReference>
<keyword evidence="13" id="KW-0175">Coiled coil</keyword>
<dbReference type="InterPro" id="IPR035963">
    <property type="entry name" value="FERM_2"/>
</dbReference>
<dbReference type="SUPFAM" id="SSF50729">
    <property type="entry name" value="PH domain-like"/>
    <property type="match status" value="1"/>
</dbReference>
<dbReference type="InterPro" id="IPR011259">
    <property type="entry name" value="ERM_C_dom"/>
</dbReference>
<dbReference type="Pfam" id="PF00822">
    <property type="entry name" value="PMP22_Claudin"/>
    <property type="match status" value="4"/>
</dbReference>
<evidence type="ECO:0000256" key="9">
    <source>
        <dbReference type="ARBA" id="ARBA00022949"/>
    </source>
</evidence>
<evidence type="ECO:0000259" key="16">
    <source>
        <dbReference type="PROSITE" id="PS50057"/>
    </source>
</evidence>
<organism evidence="17 18">
    <name type="scientific">Danionella cerebrum</name>
    <dbReference type="NCBI Taxonomy" id="2873325"/>
    <lineage>
        <taxon>Eukaryota</taxon>
        <taxon>Metazoa</taxon>
        <taxon>Chordata</taxon>
        <taxon>Craniata</taxon>
        <taxon>Vertebrata</taxon>
        <taxon>Euteleostomi</taxon>
        <taxon>Actinopterygii</taxon>
        <taxon>Neopterygii</taxon>
        <taxon>Teleostei</taxon>
        <taxon>Ostariophysi</taxon>
        <taxon>Cypriniformes</taxon>
        <taxon>Danionidae</taxon>
        <taxon>Danioninae</taxon>
        <taxon>Danionella</taxon>
    </lineage>
</organism>
<feature type="transmembrane region" description="Helical" evidence="15">
    <location>
        <begin position="84"/>
        <end position="102"/>
    </location>
</feature>
<feature type="transmembrane region" description="Helical" evidence="15">
    <location>
        <begin position="733"/>
        <end position="761"/>
    </location>
</feature>
<feature type="transmembrane region" description="Helical" evidence="15">
    <location>
        <begin position="415"/>
        <end position="434"/>
    </location>
</feature>
<dbReference type="STRING" id="623744.A0A553MWI6"/>
<dbReference type="Pfam" id="PF09379">
    <property type="entry name" value="FERM_N"/>
    <property type="match status" value="1"/>
</dbReference>
<keyword evidence="12" id="KW-0966">Cell projection</keyword>
<dbReference type="Gene3D" id="3.10.20.90">
    <property type="entry name" value="Phosphatidylinositol 3-kinase Catalytic Subunit, Chain A, domain 1"/>
    <property type="match status" value="1"/>
</dbReference>
<feature type="transmembrane region" description="Helical" evidence="15">
    <location>
        <begin position="12"/>
        <end position="35"/>
    </location>
</feature>
<dbReference type="Gene3D" id="1.20.140.150">
    <property type="match status" value="4"/>
</dbReference>
<dbReference type="FunFam" id="1.20.80.10:FF:000002">
    <property type="entry name" value="radixin isoform X1"/>
    <property type="match status" value="1"/>
</dbReference>
<feature type="transmembrane region" description="Helical" evidence="15">
    <location>
        <begin position="695"/>
        <end position="721"/>
    </location>
</feature>
<sequence>MGTTTMASAGLQILATVLAVIGWLGEIIICALPMWKVTAFIGTNIVTAQIFWEGLWMSCVQQSTGQMQCKVYDSMLALPQDLQAARALVVIAILVTFLGVFLTIAGGKCTNCIEDRDAKSKVVVAAGVFFLVGGVLCLIPVCWCANTVIRDFYNPVLSEAQKRELGASLFIGWGASGLLLIGGGLLCCQCPKNEDRGYSVKYSAPRSAPGAYTRQILAMFLAVLGLCGTVLICALPMWKVSAFVGANIVTAQVFWEGLWMNCVLQSTGQMQCKAYDSVLALSQNLQAARALICASIGVSVLAIGLTVVGADCTNFYRDEQLKKTNIGISAGAVYIVAGVMCLVAVSWSAYCIIVDFYNPQAIVATKGELGASIYVGWDTRFITNTYSGEQQSLLPVHSIPHHKSLKVMVSTGRQILGICLAMIGFLGSIVICGLPNWKVSAFIGANIVTSQIIWEGLWMNCVVQSTGQMQCKVYDSMLALPQDLQGARALVIIAIIVEIVGIVLFIIGGKCTNFVEDEASKAKVAIASGVMFLIAGFLVLIPVCWTANTIVRDFYNPLLVDSQRRELGESLYAADFFVALVQRQRNTRVLFDERPLIRNPEEGGLWRSRPSEMASLGMHMLASALALLGWVGALLTCLMPMWRVTAFIGTTIVTSEIMWEGIWMSCVIQSTGQMQCKPYESTLALGADLQASRALTVMAVIVGAVGLVLTFTGGKCTIFLIRSKRSKARIATASGAVLIVAGLLCLIPVSWSAGIVVNAFYNPQMADSQRREIGGAIYVGWGASIVLMLSGGILCTSICKDKPEDKDGPSVKYLIVRSSQAGSSRAGSQRMRPMSVRSIQSGAPSVRSQWTHTGPMIQNRPPSMGSQQSRPSTVKSHLAKTESLTETERDDGVSTKSQLIDEGLDQTMASSEANTLSLECSRCPFQRRLSPTPPLPQLCIKVTMSILGLKKKQPKTFKVKVSTMDAEMEFSCEVKWKGKDLFDLVCRTIGLRETWFFGLRYTVKDTYAWLKLDKRVLDQEVPKDSPITFHFLAKFFPEKVEDELVQEITQHLFFLQVKKQILDEEIFCSPEASVLLASYAVQAKYGDYDPNFHKPGFLAQDELLPKRVLMQYQMTPDMWEEKITAWYAEHRNITRDEAEMEYLKIAQDLDMYGVSYFSITQNKRDTELLLGVDAQGLHIYNPNNKLSPNKSFPWSGIRNISYSEKEFTIKPLDKKKEVFKFYSSQLRVNKLILQLCIGNHDLFMRRRKVDSIEVERQILAREKQMREEAERAKEEMERRLFQIQDEARMANEALLRSEETADLLAEKAQIAEEEAKLLAHKAAEAEQERQRLEVTALKTKEEKRLMEQKMREAEQLALLAAYASPPPASGPESPELPVDMSSSIQLDFKDSDMKRLSMEIERERLEYMEKSKHLQDQLKELKSEIESLKLEEQQQAGVYGLRGYAEPPYIPHSNRNSAYMSQMTFYEEKMEREEEVREEERTQDGCSVMGLCDIQVQI</sequence>
<dbReference type="FunFam" id="3.10.20.90:FF:000103">
    <property type="entry name" value="Merlin isoform 2"/>
    <property type="match status" value="1"/>
</dbReference>
<feature type="coiled-coil region" evidence="13">
    <location>
        <begin position="1404"/>
        <end position="1438"/>
    </location>
</feature>
<feature type="transmembrane region" description="Helical" evidence="15">
    <location>
        <begin position="169"/>
        <end position="188"/>
    </location>
</feature>
<feature type="compositionally biased region" description="Low complexity" evidence="14">
    <location>
        <begin position="818"/>
        <end position="830"/>
    </location>
</feature>
<feature type="transmembrane region" description="Helical" evidence="15">
    <location>
        <begin position="216"/>
        <end position="238"/>
    </location>
</feature>
<reference evidence="17 18" key="1">
    <citation type="journal article" date="2019" name="Sci. Data">
        <title>Hybrid genome assembly and annotation of Danionella translucida.</title>
        <authorList>
            <person name="Kadobianskyi M."/>
            <person name="Schulze L."/>
            <person name="Schuelke M."/>
            <person name="Judkewitz B."/>
        </authorList>
    </citation>
    <scope>NUCLEOTIDE SEQUENCE [LARGE SCALE GENOMIC DNA]</scope>
    <source>
        <strain evidence="17 18">Bolton</strain>
    </source>
</reference>
<dbReference type="InterPro" id="IPR017974">
    <property type="entry name" value="Claudin_CS"/>
</dbReference>
<dbReference type="InterPro" id="IPR041789">
    <property type="entry name" value="ERM_FERM_C"/>
</dbReference>
<feature type="compositionally biased region" description="Polar residues" evidence="14">
    <location>
        <begin position="837"/>
        <end position="852"/>
    </location>
</feature>
<dbReference type="FunFam" id="1.20.140.150:FF:000001">
    <property type="entry name" value="Claudin"/>
    <property type="match status" value="4"/>
</dbReference>
<name>A0A553MWI6_9TELE</name>
<dbReference type="Pfam" id="PF20492">
    <property type="entry name" value="ERM_helical"/>
    <property type="match status" value="1"/>
</dbReference>
<dbReference type="PRINTS" id="PR00661">
    <property type="entry name" value="ERMFAMILY"/>
</dbReference>
<evidence type="ECO:0000256" key="12">
    <source>
        <dbReference type="ARBA" id="ARBA00023273"/>
    </source>
</evidence>
<dbReference type="SUPFAM" id="SSF54236">
    <property type="entry name" value="Ubiquitin-like"/>
    <property type="match status" value="1"/>
</dbReference>
<evidence type="ECO:0000256" key="14">
    <source>
        <dbReference type="SAM" id="MobiDB-lite"/>
    </source>
</evidence>
<dbReference type="EMBL" id="SRMA01027233">
    <property type="protein sequence ID" value="TRY57545.1"/>
    <property type="molecule type" value="Genomic_DNA"/>
</dbReference>
<dbReference type="InterPro" id="IPR019747">
    <property type="entry name" value="FERM_CS"/>
</dbReference>
<gene>
    <name evidence="17" type="ORF">DNTS_023490</name>
</gene>
<feature type="transmembrane region" description="Helical" evidence="15">
    <location>
        <begin position="524"/>
        <end position="545"/>
    </location>
</feature>
<dbReference type="GO" id="GO:0042995">
    <property type="term" value="C:cell projection"/>
    <property type="evidence" value="ECO:0007669"/>
    <property type="project" value="UniProtKB-SubCell"/>
</dbReference>
<dbReference type="SMART" id="SM01196">
    <property type="entry name" value="FERM_C"/>
    <property type="match status" value="1"/>
</dbReference>
<keyword evidence="9" id="KW-0965">Cell junction</keyword>
<evidence type="ECO:0000256" key="8">
    <source>
        <dbReference type="ARBA" id="ARBA00022692"/>
    </source>
</evidence>
<dbReference type="InterPro" id="IPR018979">
    <property type="entry name" value="FERM_N"/>
</dbReference>
<evidence type="ECO:0000256" key="3">
    <source>
        <dbReference type="ARBA" id="ARBA00004435"/>
    </source>
</evidence>
<feature type="transmembrane region" description="Helical" evidence="15">
    <location>
        <begin position="616"/>
        <end position="642"/>
    </location>
</feature>
<dbReference type="GO" id="GO:0003779">
    <property type="term" value="F:actin binding"/>
    <property type="evidence" value="ECO:0007669"/>
    <property type="project" value="InterPro"/>
</dbReference>
<dbReference type="GO" id="GO:0005923">
    <property type="term" value="C:bicellular tight junction"/>
    <property type="evidence" value="ECO:0007669"/>
    <property type="project" value="UniProtKB-SubCell"/>
</dbReference>
<evidence type="ECO:0000256" key="13">
    <source>
        <dbReference type="SAM" id="Coils"/>
    </source>
</evidence>
<dbReference type="InterPro" id="IPR019749">
    <property type="entry name" value="Band_41_domain"/>
</dbReference>
<dbReference type="InterPro" id="IPR019748">
    <property type="entry name" value="FERM_central"/>
</dbReference>
<evidence type="ECO:0000256" key="2">
    <source>
        <dbReference type="ARBA" id="ARBA00004316"/>
    </source>
</evidence>
<dbReference type="Pfam" id="PF00769">
    <property type="entry name" value="ERM_C"/>
    <property type="match status" value="1"/>
</dbReference>
<dbReference type="Pfam" id="PF09380">
    <property type="entry name" value="FERM_C"/>
    <property type="match status" value="1"/>
</dbReference>